<protein>
    <recommendedName>
        <fullName evidence="2">Pyridoxal phosphate homeostasis protein</fullName>
        <shortName evidence="2">PLP homeostasis protein</shortName>
    </recommendedName>
</protein>
<evidence type="ECO:0000313" key="6">
    <source>
        <dbReference type="EMBL" id="KIO34429.1"/>
    </source>
</evidence>
<evidence type="ECO:0000259" key="5">
    <source>
        <dbReference type="Pfam" id="PF01168"/>
    </source>
</evidence>
<evidence type="ECO:0000256" key="2">
    <source>
        <dbReference type="HAMAP-Rule" id="MF_03225"/>
    </source>
</evidence>
<dbReference type="HAMAP" id="MF_02087">
    <property type="entry name" value="PLP_homeostasis"/>
    <property type="match status" value="1"/>
</dbReference>
<dbReference type="HOGENOM" id="CLU_059988_2_0_1"/>
<dbReference type="FunFam" id="3.20.20.10:FF:000007">
    <property type="entry name" value="Pyridoxal phosphate homeostasis protein"/>
    <property type="match status" value="1"/>
</dbReference>
<dbReference type="STRING" id="1051891.A0A0C3QYQ2"/>
<reference evidence="6 7" key="1">
    <citation type="submission" date="2014-04" db="EMBL/GenBank/DDBJ databases">
        <authorList>
            <consortium name="DOE Joint Genome Institute"/>
            <person name="Kuo A."/>
            <person name="Girlanda M."/>
            <person name="Perotto S."/>
            <person name="Kohler A."/>
            <person name="Nagy L.G."/>
            <person name="Floudas D."/>
            <person name="Copeland A."/>
            <person name="Barry K.W."/>
            <person name="Cichocki N."/>
            <person name="Veneault-Fourrey C."/>
            <person name="LaButti K."/>
            <person name="Lindquist E.A."/>
            <person name="Lipzen A."/>
            <person name="Lundell T."/>
            <person name="Morin E."/>
            <person name="Murat C."/>
            <person name="Sun H."/>
            <person name="Tunlid A."/>
            <person name="Henrissat B."/>
            <person name="Grigoriev I.V."/>
            <person name="Hibbett D.S."/>
            <person name="Martin F."/>
            <person name="Nordberg H.P."/>
            <person name="Cantor M.N."/>
            <person name="Hua S.X."/>
        </authorList>
    </citation>
    <scope>NUCLEOTIDE SEQUENCE [LARGE SCALE GENOMIC DNA]</scope>
    <source>
        <strain evidence="6 7">MUT 4182</strain>
    </source>
</reference>
<dbReference type="InterPro" id="IPR029066">
    <property type="entry name" value="PLP-binding_barrel"/>
</dbReference>
<feature type="domain" description="Alanine racemase N-terminal" evidence="5">
    <location>
        <begin position="23"/>
        <end position="267"/>
    </location>
</feature>
<comment type="function">
    <text evidence="2">Pyridoxal 5'-phosphate (PLP)-binding protein, which may be involved in intracellular homeostatic regulation of pyridoxal 5'-phosphate (PLP), the active form of vitamin B6.</text>
</comment>
<dbReference type="EMBL" id="KN822943">
    <property type="protein sequence ID" value="KIO34429.1"/>
    <property type="molecule type" value="Genomic_DNA"/>
</dbReference>
<dbReference type="OrthoDB" id="10264196at2759"/>
<reference evidence="7" key="2">
    <citation type="submission" date="2015-01" db="EMBL/GenBank/DDBJ databases">
        <title>Evolutionary Origins and Diversification of the Mycorrhizal Mutualists.</title>
        <authorList>
            <consortium name="DOE Joint Genome Institute"/>
            <consortium name="Mycorrhizal Genomics Consortium"/>
            <person name="Kohler A."/>
            <person name="Kuo A."/>
            <person name="Nagy L.G."/>
            <person name="Floudas D."/>
            <person name="Copeland A."/>
            <person name="Barry K.W."/>
            <person name="Cichocki N."/>
            <person name="Veneault-Fourrey C."/>
            <person name="LaButti K."/>
            <person name="Lindquist E.A."/>
            <person name="Lipzen A."/>
            <person name="Lundell T."/>
            <person name="Morin E."/>
            <person name="Murat C."/>
            <person name="Riley R."/>
            <person name="Ohm R."/>
            <person name="Sun H."/>
            <person name="Tunlid A."/>
            <person name="Henrissat B."/>
            <person name="Grigoriev I.V."/>
            <person name="Hibbett D.S."/>
            <person name="Martin F."/>
        </authorList>
    </citation>
    <scope>NUCLEOTIDE SEQUENCE [LARGE SCALE GENOMIC DNA]</scope>
    <source>
        <strain evidence="7">MUT 4182</strain>
    </source>
</reference>
<dbReference type="InterPro" id="IPR001608">
    <property type="entry name" value="Ala_racemase_N"/>
</dbReference>
<dbReference type="PIRSF" id="PIRSF004848">
    <property type="entry name" value="YBL036c_PLPDEIII"/>
    <property type="match status" value="1"/>
</dbReference>
<dbReference type="AlphaFoldDB" id="A0A0C3QYQ2"/>
<dbReference type="InterPro" id="IPR011078">
    <property type="entry name" value="PyrdxlP_homeostasis"/>
</dbReference>
<organism evidence="6 7">
    <name type="scientific">Tulasnella calospora MUT 4182</name>
    <dbReference type="NCBI Taxonomy" id="1051891"/>
    <lineage>
        <taxon>Eukaryota</taxon>
        <taxon>Fungi</taxon>
        <taxon>Dikarya</taxon>
        <taxon>Basidiomycota</taxon>
        <taxon>Agaricomycotina</taxon>
        <taxon>Agaricomycetes</taxon>
        <taxon>Cantharellales</taxon>
        <taxon>Tulasnellaceae</taxon>
        <taxon>Tulasnella</taxon>
    </lineage>
</organism>
<accession>A0A0C3QYQ2</accession>
<dbReference type="PANTHER" id="PTHR10146:SF14">
    <property type="entry name" value="PYRIDOXAL PHOSPHATE HOMEOSTASIS PROTEIN"/>
    <property type="match status" value="1"/>
</dbReference>
<gene>
    <name evidence="6" type="ORF">M407DRAFT_240700</name>
</gene>
<dbReference type="SUPFAM" id="SSF51419">
    <property type="entry name" value="PLP-binding barrel"/>
    <property type="match status" value="1"/>
</dbReference>
<sequence length="269" mass="28952">MSSDATNYPTASPERAEELQTALDEVRARVRAAAEMRSENSVEPRLVAVSKYKPAADIMACYQHGQRDFGENYAAELAEKAAVLPKDIRWHFIGGLQSNKCKPLAAIPNIYAVQTVDSAKKATALNKSLPADREAPLNIYIQVNTSAEDQKSGILPLKKSEPASTDLVDLAKLVIQDCPRLRLVGLMTIGSFEASTSSDEENPDFKSLVETKEALTEILRSDSSLSGEWGVNGSLELSMGMSADFEVAIRAGSGSVRVGTGIFGSRPST</sequence>
<proteinExistence type="inferred from homology"/>
<dbReference type="NCBIfam" id="TIGR00044">
    <property type="entry name" value="YggS family pyridoxal phosphate-dependent enzyme"/>
    <property type="match status" value="1"/>
</dbReference>
<name>A0A0C3QYQ2_9AGAM</name>
<feature type="modified residue" description="N6-(pyridoxal phosphate)lysine" evidence="2 3">
    <location>
        <position position="51"/>
    </location>
</feature>
<evidence type="ECO:0000256" key="3">
    <source>
        <dbReference type="PIRSR" id="PIRSR004848-1"/>
    </source>
</evidence>
<keyword evidence="1 2" id="KW-0663">Pyridoxal phosphate</keyword>
<dbReference type="PROSITE" id="PS01211">
    <property type="entry name" value="UPF0001"/>
    <property type="match status" value="1"/>
</dbReference>
<evidence type="ECO:0000313" key="7">
    <source>
        <dbReference type="Proteomes" id="UP000054248"/>
    </source>
</evidence>
<dbReference type="Proteomes" id="UP000054248">
    <property type="component" value="Unassembled WGS sequence"/>
</dbReference>
<dbReference type="CDD" id="cd06822">
    <property type="entry name" value="PLPDE_III_YBL036c_euk"/>
    <property type="match status" value="1"/>
</dbReference>
<comment type="cofactor">
    <cofactor evidence="3">
        <name>pyridoxal 5'-phosphate</name>
        <dbReference type="ChEBI" id="CHEBI:597326"/>
    </cofactor>
</comment>
<evidence type="ECO:0000256" key="4">
    <source>
        <dbReference type="RuleBase" id="RU004514"/>
    </source>
</evidence>
<comment type="similarity">
    <text evidence="2 4">Belongs to the pyridoxal phosphate-binding protein YggS/PROSC family.</text>
</comment>
<dbReference type="GO" id="GO:0030170">
    <property type="term" value="F:pyridoxal phosphate binding"/>
    <property type="evidence" value="ECO:0007669"/>
    <property type="project" value="UniProtKB-UniRule"/>
</dbReference>
<dbReference type="Pfam" id="PF01168">
    <property type="entry name" value="Ala_racemase_N"/>
    <property type="match status" value="1"/>
</dbReference>
<dbReference type="PANTHER" id="PTHR10146">
    <property type="entry name" value="PROLINE SYNTHETASE CO-TRANSCRIBED BACTERIAL HOMOLOG PROTEIN"/>
    <property type="match status" value="1"/>
</dbReference>
<dbReference type="Gene3D" id="3.20.20.10">
    <property type="entry name" value="Alanine racemase"/>
    <property type="match status" value="1"/>
</dbReference>
<evidence type="ECO:0000256" key="1">
    <source>
        <dbReference type="ARBA" id="ARBA00022898"/>
    </source>
</evidence>
<keyword evidence="7" id="KW-1185">Reference proteome</keyword>